<dbReference type="PANTHER" id="PTHR11946:SF111">
    <property type="entry name" value="VALINE--TRNA LIGASE"/>
    <property type="match status" value="1"/>
</dbReference>
<sequence length="1008" mass="115198">MGIDRCFGPDIKHYLPTMRSSLIGRRSVRIPVWKKVARTLSTVIDANEGKSSFDVLAVTADYERRTELAAKNRTDTDRRHVFRMVLPPPNVTGKLHLGHALTVTIEDAICRHKRIYGHHAIWHVGFDHAGIATQAIVERHLWKKSKLRRQNIPREQFLQLCNQWKETRIAEISNQLKRLGATLDWSNPYFTMDERFGRTVTIAFCRLYSEGLIFRERRLVNWCPTLQSTISDQEVDHIDVGQSKTISIPSMGSSKERSIKIGVMHHIRYELVEKHRSTEYLEVATTRPETTFADVALAVHPEDKRYFHLIGKAVRHPLMPHRIMRIIADESVKPNKGTGVLKITPSHDFVDLNIARHHKEEIDDEAMRCCIDEQGRLINAPGFNGLDRFEARSKIVDRLREIGAYGGESSCSDGQIPICSRTGDIVEPMMKEQWFLRCDEINDAILNALNTAKLHLTPNFLRAKLEEWLSNKEPWCLSRQLLWGHRIPAYRIANSKWIAATSEEEAQRIFGIEAKNGAAIIQDEDVLDTWFSSSLVPLVVAGWPENRLNSSPLSLMETGHDIVGFWVARMLTVCYRLSGCIPFTHVLLHGLVRDSAGRKMSKSLGNVIDPVDIIDGISIDDMIDRLKESSLPDSEKEVASSHLRAMYPNGMRRCGPDALRFALLRYDLTALDINVNISETAIEGLRFCNKLWNLCAYAKGLWSKARSVTESHKSLHPADRWIRSCLSSSLQAMNMRIDEGSVHLAFASIHKFILADLCDVYLETTKKALWNNEEKRIDEIAIVLREVIEKSLIAMSVFMPFVSEYLFEQITADKCVRIYDRYLSENELSSDMDNELERRMSIGLAIISTIRSLRRQLQLTNKIPLNVSIHSDTPMLNDVEAVICDLGNFSITSYNSFQSPIKETSLPVSVLGHSVVLGVELETEYSKLIHMRIFAQLEKAEQRRRQFEAKAEKYEKLCMNETLKRSILEKNRRKAAQARQVAMGMLDEIAKLRQLLHRRKETSVMDSQ</sequence>
<dbReference type="NCBIfam" id="TIGR00422">
    <property type="entry name" value="valS"/>
    <property type="match status" value="1"/>
</dbReference>
<dbReference type="GO" id="GO:0004832">
    <property type="term" value="F:valine-tRNA ligase activity"/>
    <property type="evidence" value="ECO:0007669"/>
    <property type="project" value="UniProtKB-EC"/>
</dbReference>
<dbReference type="EC" id="6.1.1.9" evidence="2"/>
<dbReference type="AlphaFoldDB" id="A0A914ZJ90"/>
<accession>A0A914ZJ90</accession>
<feature type="domain" description="Methionyl/Valyl/Leucyl/Isoleucyl-tRNA synthetase anticodon-binding" evidence="12">
    <location>
        <begin position="719"/>
        <end position="868"/>
    </location>
</feature>
<reference evidence="14 15" key="1">
    <citation type="submission" date="2022-11" db="UniProtKB">
        <authorList>
            <consortium name="WormBaseParasite"/>
        </authorList>
    </citation>
    <scope>IDENTIFICATION</scope>
</reference>
<evidence type="ECO:0000256" key="1">
    <source>
        <dbReference type="ARBA" id="ARBA00005594"/>
    </source>
</evidence>
<dbReference type="InterPro" id="IPR033705">
    <property type="entry name" value="Anticodon_Ia_Val"/>
</dbReference>
<dbReference type="InterPro" id="IPR009080">
    <property type="entry name" value="tRNAsynth_Ia_anticodon-bd"/>
</dbReference>
<evidence type="ECO:0000256" key="5">
    <source>
        <dbReference type="ARBA" id="ARBA00022840"/>
    </source>
</evidence>
<keyword evidence="4 9" id="KW-0547">Nucleotide-binding</keyword>
<dbReference type="Proteomes" id="UP000887569">
    <property type="component" value="Unplaced"/>
</dbReference>
<evidence type="ECO:0000313" key="14">
    <source>
        <dbReference type="WBParaSite" id="PgB05_g084_t05"/>
    </source>
</evidence>
<feature type="coiled-coil region" evidence="10">
    <location>
        <begin position="930"/>
        <end position="957"/>
    </location>
</feature>
<comment type="similarity">
    <text evidence="1 9">Belongs to the class-I aminoacyl-tRNA synthetase family.</text>
</comment>
<dbReference type="PRINTS" id="PR00986">
    <property type="entry name" value="TRNASYNTHVAL"/>
</dbReference>
<dbReference type="SUPFAM" id="SSF52374">
    <property type="entry name" value="Nucleotidylyl transferase"/>
    <property type="match status" value="1"/>
</dbReference>
<evidence type="ECO:0000256" key="4">
    <source>
        <dbReference type="ARBA" id="ARBA00022741"/>
    </source>
</evidence>
<dbReference type="InterPro" id="IPR002303">
    <property type="entry name" value="Valyl-tRNA_ligase"/>
</dbReference>
<feature type="domain" description="Aminoacyl-tRNA synthetase class Ia" evidence="11">
    <location>
        <begin position="72"/>
        <end position="673"/>
    </location>
</feature>
<dbReference type="Gene3D" id="3.90.740.10">
    <property type="entry name" value="Valyl/Leucyl/Isoleucyl-tRNA synthetase, editing domain"/>
    <property type="match status" value="1"/>
</dbReference>
<protein>
    <recommendedName>
        <fullName evidence="2">valine--tRNA ligase</fullName>
        <ecNumber evidence="2">6.1.1.9</ecNumber>
    </recommendedName>
    <alternativeName>
        <fullName evidence="8">Valyl-tRNA synthetase</fullName>
    </alternativeName>
</protein>
<dbReference type="Pfam" id="PF00133">
    <property type="entry name" value="tRNA-synt_1"/>
    <property type="match status" value="1"/>
</dbReference>
<dbReference type="PROSITE" id="PS00178">
    <property type="entry name" value="AA_TRNA_LIGASE_I"/>
    <property type="match status" value="1"/>
</dbReference>
<keyword evidence="7 9" id="KW-0030">Aminoacyl-tRNA synthetase</keyword>
<evidence type="ECO:0000256" key="10">
    <source>
        <dbReference type="SAM" id="Coils"/>
    </source>
</evidence>
<dbReference type="Gene3D" id="3.40.50.620">
    <property type="entry name" value="HUPs"/>
    <property type="match status" value="2"/>
</dbReference>
<dbReference type="WBParaSite" id="PgB05_g084_t15">
    <property type="protein sequence ID" value="PgB05_g084_t15"/>
    <property type="gene ID" value="PgB05_g084"/>
</dbReference>
<evidence type="ECO:0000256" key="9">
    <source>
        <dbReference type="RuleBase" id="RU363035"/>
    </source>
</evidence>
<dbReference type="InterPro" id="IPR002300">
    <property type="entry name" value="aa-tRNA-synth_Ia"/>
</dbReference>
<dbReference type="SUPFAM" id="SSF50677">
    <property type="entry name" value="ValRS/IleRS/LeuRS editing domain"/>
    <property type="match status" value="1"/>
</dbReference>
<dbReference type="WBParaSite" id="PgB05_g084_t05">
    <property type="protein sequence ID" value="PgB05_g084_t05"/>
    <property type="gene ID" value="PgB05_g084"/>
</dbReference>
<evidence type="ECO:0000256" key="3">
    <source>
        <dbReference type="ARBA" id="ARBA00022598"/>
    </source>
</evidence>
<dbReference type="Gene3D" id="1.10.730.10">
    <property type="entry name" value="Isoleucyl-tRNA Synthetase, Domain 1"/>
    <property type="match status" value="1"/>
</dbReference>
<evidence type="ECO:0000313" key="15">
    <source>
        <dbReference type="WBParaSite" id="PgB05_g084_t15"/>
    </source>
</evidence>
<dbReference type="PANTHER" id="PTHR11946">
    <property type="entry name" value="VALYL-TRNA SYNTHETASES"/>
    <property type="match status" value="1"/>
</dbReference>
<name>A0A914ZJ90_PARUN</name>
<dbReference type="CDD" id="cd07962">
    <property type="entry name" value="Anticodon_Ia_Val"/>
    <property type="match status" value="1"/>
</dbReference>
<evidence type="ECO:0000313" key="13">
    <source>
        <dbReference type="Proteomes" id="UP000887569"/>
    </source>
</evidence>
<dbReference type="GO" id="GO:0005524">
    <property type="term" value="F:ATP binding"/>
    <property type="evidence" value="ECO:0007669"/>
    <property type="project" value="UniProtKB-KW"/>
</dbReference>
<keyword evidence="5 9" id="KW-0067">ATP-binding</keyword>
<keyword evidence="3 9" id="KW-0436">Ligase</keyword>
<dbReference type="InterPro" id="IPR009008">
    <property type="entry name" value="Val/Leu/Ile-tRNA-synth_edit"/>
</dbReference>
<organism evidence="13 14">
    <name type="scientific">Parascaris univalens</name>
    <name type="common">Nematode worm</name>
    <dbReference type="NCBI Taxonomy" id="6257"/>
    <lineage>
        <taxon>Eukaryota</taxon>
        <taxon>Metazoa</taxon>
        <taxon>Ecdysozoa</taxon>
        <taxon>Nematoda</taxon>
        <taxon>Chromadorea</taxon>
        <taxon>Rhabditida</taxon>
        <taxon>Spirurina</taxon>
        <taxon>Ascaridomorpha</taxon>
        <taxon>Ascaridoidea</taxon>
        <taxon>Ascarididae</taxon>
        <taxon>Parascaris</taxon>
    </lineage>
</organism>
<evidence type="ECO:0000256" key="7">
    <source>
        <dbReference type="ARBA" id="ARBA00023146"/>
    </source>
</evidence>
<keyword evidence="6 9" id="KW-0648">Protein biosynthesis</keyword>
<evidence type="ECO:0000256" key="2">
    <source>
        <dbReference type="ARBA" id="ARBA00013169"/>
    </source>
</evidence>
<dbReference type="InterPro" id="IPR001412">
    <property type="entry name" value="aa-tRNA-synth_I_CS"/>
</dbReference>
<keyword evidence="13" id="KW-1185">Reference proteome</keyword>
<evidence type="ECO:0000259" key="12">
    <source>
        <dbReference type="Pfam" id="PF08264"/>
    </source>
</evidence>
<dbReference type="NCBIfam" id="NF004349">
    <property type="entry name" value="PRK05729.1"/>
    <property type="match status" value="1"/>
</dbReference>
<dbReference type="GO" id="GO:0002161">
    <property type="term" value="F:aminoacyl-tRNA deacylase activity"/>
    <property type="evidence" value="ECO:0007669"/>
    <property type="project" value="InterPro"/>
</dbReference>
<keyword evidence="10" id="KW-0175">Coiled coil</keyword>
<evidence type="ECO:0000259" key="11">
    <source>
        <dbReference type="Pfam" id="PF00133"/>
    </source>
</evidence>
<dbReference type="Pfam" id="PF08264">
    <property type="entry name" value="Anticodon_1"/>
    <property type="match status" value="1"/>
</dbReference>
<proteinExistence type="inferred from homology"/>
<dbReference type="InterPro" id="IPR013155">
    <property type="entry name" value="M/V/L/I-tRNA-synth_anticd-bd"/>
</dbReference>
<evidence type="ECO:0000256" key="8">
    <source>
        <dbReference type="ARBA" id="ARBA00029936"/>
    </source>
</evidence>
<dbReference type="SUPFAM" id="SSF47323">
    <property type="entry name" value="Anticodon-binding domain of a subclass of class I aminoacyl-tRNA synthetases"/>
    <property type="match status" value="1"/>
</dbReference>
<dbReference type="GO" id="GO:0006438">
    <property type="term" value="P:valyl-tRNA aminoacylation"/>
    <property type="evidence" value="ECO:0007669"/>
    <property type="project" value="InterPro"/>
</dbReference>
<evidence type="ECO:0000256" key="6">
    <source>
        <dbReference type="ARBA" id="ARBA00022917"/>
    </source>
</evidence>
<dbReference type="GO" id="GO:0005829">
    <property type="term" value="C:cytosol"/>
    <property type="evidence" value="ECO:0007669"/>
    <property type="project" value="TreeGrafter"/>
</dbReference>
<dbReference type="InterPro" id="IPR014729">
    <property type="entry name" value="Rossmann-like_a/b/a_fold"/>
</dbReference>